<evidence type="ECO:0000313" key="2">
    <source>
        <dbReference type="EMBL" id="SMP82944.1"/>
    </source>
</evidence>
<reference evidence="2 3" key="1">
    <citation type="submission" date="2017-05" db="EMBL/GenBank/DDBJ databases">
        <authorList>
            <person name="Varghese N."/>
            <person name="Submissions S."/>
        </authorList>
    </citation>
    <scope>NUCLEOTIDE SEQUENCE [LARGE SCALE GENOMIC DNA]</scope>
    <source>
        <strain evidence="2 3">SM16</strain>
    </source>
</reference>
<feature type="domain" description="Transposase IS66 central" evidence="1">
    <location>
        <begin position="1"/>
        <end position="125"/>
    </location>
</feature>
<sequence length="159" mass="17872">VCLAHVLRDVQYAIDCGDRAFAPKVRDHLRWAIRIGKRRSSLKDTTLAAYCAKADTVLTRLMRMPIAHPAGKILLKQIKAWRGKFFVFLSNRDVPATNNISEREIRPSVVFRKVTNGFRSDWGAQIHASYRSVTGTARLHGKSALQAVRELVEGKFAVA</sequence>
<dbReference type="InterPro" id="IPR004291">
    <property type="entry name" value="Transposase_IS66_central"/>
</dbReference>
<evidence type="ECO:0000313" key="3">
    <source>
        <dbReference type="Proteomes" id="UP001157910"/>
    </source>
</evidence>
<dbReference type="RefSeq" id="WP_283407272.1">
    <property type="nucleotide sequence ID" value="NZ_FXUI01000032.1"/>
</dbReference>
<gene>
    <name evidence="2" type="ORF">SAMN06296065_13212</name>
</gene>
<feature type="non-terminal residue" evidence="2">
    <location>
        <position position="1"/>
    </location>
</feature>
<accession>A0ABY1QYJ5</accession>
<dbReference type="Pfam" id="PF03050">
    <property type="entry name" value="DDE_Tnp_IS66"/>
    <property type="match status" value="1"/>
</dbReference>
<dbReference type="PANTHER" id="PTHR33678">
    <property type="entry name" value="BLL1576 PROTEIN"/>
    <property type="match status" value="1"/>
</dbReference>
<evidence type="ECO:0000259" key="1">
    <source>
        <dbReference type="Pfam" id="PF03050"/>
    </source>
</evidence>
<protein>
    <submittedName>
        <fullName evidence="2">Transposase IS66 family protein</fullName>
    </submittedName>
</protein>
<keyword evidence="3" id="KW-1185">Reference proteome</keyword>
<proteinExistence type="predicted"/>
<comment type="caution">
    <text evidence="2">The sequence shown here is derived from an EMBL/GenBank/DDBJ whole genome shotgun (WGS) entry which is preliminary data.</text>
</comment>
<dbReference type="EMBL" id="FXUI01000032">
    <property type="protein sequence ID" value="SMP82944.1"/>
    <property type="molecule type" value="Genomic_DNA"/>
</dbReference>
<organism evidence="2 3">
    <name type="scientific">Novosphingobium panipatense</name>
    <dbReference type="NCBI Taxonomy" id="428991"/>
    <lineage>
        <taxon>Bacteria</taxon>
        <taxon>Pseudomonadati</taxon>
        <taxon>Pseudomonadota</taxon>
        <taxon>Alphaproteobacteria</taxon>
        <taxon>Sphingomonadales</taxon>
        <taxon>Sphingomonadaceae</taxon>
        <taxon>Novosphingobium</taxon>
    </lineage>
</organism>
<dbReference type="Proteomes" id="UP001157910">
    <property type="component" value="Unassembled WGS sequence"/>
</dbReference>
<dbReference type="InterPro" id="IPR052344">
    <property type="entry name" value="Transposase-related"/>
</dbReference>
<name>A0ABY1QYJ5_9SPHN</name>